<reference evidence="2" key="1">
    <citation type="journal article" date="2019" name="Int. J. Syst. Evol. Microbiol.">
        <title>The Global Catalogue of Microorganisms (GCM) 10K type strain sequencing project: providing services to taxonomists for standard genome sequencing and annotation.</title>
        <authorList>
            <consortium name="The Broad Institute Genomics Platform"/>
            <consortium name="The Broad Institute Genome Sequencing Center for Infectious Disease"/>
            <person name="Wu L."/>
            <person name="Ma J."/>
        </authorList>
    </citation>
    <scope>NUCLEOTIDE SEQUENCE [LARGE SCALE GENOMIC DNA]</scope>
    <source>
        <strain evidence="2">TISTR 1858</strain>
    </source>
</reference>
<comment type="caution">
    <text evidence="1">The sequence shown here is derived from an EMBL/GenBank/DDBJ whole genome shotgun (WGS) entry which is preliminary data.</text>
</comment>
<evidence type="ECO:0000313" key="1">
    <source>
        <dbReference type="EMBL" id="MFD2630001.1"/>
    </source>
</evidence>
<proteinExistence type="predicted"/>
<dbReference type="PROSITE" id="PS51257">
    <property type="entry name" value="PROKAR_LIPOPROTEIN"/>
    <property type="match status" value="1"/>
</dbReference>
<evidence type="ECO:0008006" key="3">
    <source>
        <dbReference type="Google" id="ProtNLM"/>
    </source>
</evidence>
<keyword evidence="2" id="KW-1185">Reference proteome</keyword>
<dbReference type="Proteomes" id="UP001597451">
    <property type="component" value="Unassembled WGS sequence"/>
</dbReference>
<dbReference type="EMBL" id="JBHUMX010000041">
    <property type="protein sequence ID" value="MFD2630001.1"/>
    <property type="molecule type" value="Genomic_DNA"/>
</dbReference>
<sequence>MKNGLIVTLLASLIITGCANYGGQLTRNQVLQLDPEADLIELEDDSIYKHGVEWIEEKDLTKGEKIGVIKKGMATKLPVGAIIYEVNESYPILMVEYEGETKRYLLAQGE</sequence>
<dbReference type="RefSeq" id="WP_379562810.1">
    <property type="nucleotide sequence ID" value="NZ_JBHUMX010000041.1"/>
</dbReference>
<gene>
    <name evidence="1" type="ORF">ACFSUN_14530</name>
</gene>
<organism evidence="1 2">
    <name type="scientific">Oceanobacillus kapialis</name>
    <dbReference type="NCBI Taxonomy" id="481353"/>
    <lineage>
        <taxon>Bacteria</taxon>
        <taxon>Bacillati</taxon>
        <taxon>Bacillota</taxon>
        <taxon>Bacilli</taxon>
        <taxon>Bacillales</taxon>
        <taxon>Bacillaceae</taxon>
        <taxon>Oceanobacillus</taxon>
    </lineage>
</organism>
<evidence type="ECO:0000313" key="2">
    <source>
        <dbReference type="Proteomes" id="UP001597451"/>
    </source>
</evidence>
<accession>A0ABW5Q3Q4</accession>
<protein>
    <recommendedName>
        <fullName evidence="3">DUF3221 domain-containing protein</fullName>
    </recommendedName>
</protein>
<name>A0ABW5Q3Q4_9BACI</name>